<evidence type="ECO:0000259" key="8">
    <source>
        <dbReference type="Pfam" id="PF02308"/>
    </source>
</evidence>
<evidence type="ECO:0000256" key="3">
    <source>
        <dbReference type="ARBA" id="ARBA00022475"/>
    </source>
</evidence>
<feature type="transmembrane region" description="Helical" evidence="7">
    <location>
        <begin position="74"/>
        <end position="93"/>
    </location>
</feature>
<dbReference type="GO" id="GO:0005886">
    <property type="term" value="C:plasma membrane"/>
    <property type="evidence" value="ECO:0007669"/>
    <property type="project" value="UniProtKB-SubCell"/>
</dbReference>
<dbReference type="Proteomes" id="UP000325614">
    <property type="component" value="Chromosome"/>
</dbReference>
<evidence type="ECO:0000256" key="6">
    <source>
        <dbReference type="ARBA" id="ARBA00023136"/>
    </source>
</evidence>
<sequence length="163" mass="16693">MEQALDHLPPEAAEMALRLVVATAAGMVIGLNRDLRDKPIGMRTLGLVALSSALLVLSGSVYKGLIYDQDAVSRVIQGILTGLGFLGAGVILRDRNRMEVQGLTTAATVWVAAALGVTAGLGAWLITGLGCAIALVLLVVGKPVEGVLNRVLGSRNPGKGTGG</sequence>
<dbReference type="PRINTS" id="PR01837">
    <property type="entry name" value="MGTCSAPBPROT"/>
</dbReference>
<keyword evidence="5 7" id="KW-1133">Transmembrane helix</keyword>
<evidence type="ECO:0000256" key="7">
    <source>
        <dbReference type="RuleBase" id="RU365041"/>
    </source>
</evidence>
<evidence type="ECO:0000256" key="5">
    <source>
        <dbReference type="ARBA" id="ARBA00022989"/>
    </source>
</evidence>
<dbReference type="RefSeq" id="WP_152586298.1">
    <property type="nucleotide sequence ID" value="NZ_CP045423.1"/>
</dbReference>
<dbReference type="KEGG" id="mico:GDR74_10670"/>
<feature type="transmembrane region" description="Helical" evidence="7">
    <location>
        <begin position="123"/>
        <end position="140"/>
    </location>
</feature>
<name>A0A5P9JZG4_9HYPH</name>
<gene>
    <name evidence="9" type="ORF">GDR74_10670</name>
</gene>
<dbReference type="Pfam" id="PF02308">
    <property type="entry name" value="MgtC"/>
    <property type="match status" value="1"/>
</dbReference>
<reference evidence="9 10" key="1">
    <citation type="submission" date="2019-10" db="EMBL/GenBank/DDBJ databases">
        <title>Isolation, Identification of Microvirga thermotolerans HR1, a novel thermophilic bacterium and Comparative Genomics of the genus Microvirga.</title>
        <authorList>
            <person name="Li J."/>
            <person name="Zhang W."/>
            <person name="Lin M."/>
            <person name="Wang J."/>
        </authorList>
    </citation>
    <scope>NUCLEOTIDE SEQUENCE [LARGE SCALE GENOMIC DNA]</scope>
    <source>
        <strain evidence="9 10">HR1</strain>
    </source>
</reference>
<comment type="subcellular location">
    <subcellularLocation>
        <location evidence="7">Cell inner membrane</location>
        <topology evidence="7">Multi-pass membrane protein</topology>
    </subcellularLocation>
    <subcellularLocation>
        <location evidence="1">Cell membrane</location>
        <topology evidence="1">Multi-pass membrane protein</topology>
    </subcellularLocation>
</comment>
<protein>
    <recommendedName>
        <fullName evidence="7">Protein MgtC</fullName>
    </recommendedName>
</protein>
<evidence type="ECO:0000313" key="10">
    <source>
        <dbReference type="Proteomes" id="UP000325614"/>
    </source>
</evidence>
<comment type="similarity">
    <text evidence="2 7">Belongs to the MgtC/SapB family.</text>
</comment>
<evidence type="ECO:0000256" key="2">
    <source>
        <dbReference type="ARBA" id="ARBA00009298"/>
    </source>
</evidence>
<keyword evidence="6 7" id="KW-0472">Membrane</keyword>
<keyword evidence="3" id="KW-1003">Cell membrane</keyword>
<keyword evidence="4 7" id="KW-0812">Transmembrane</keyword>
<proteinExistence type="inferred from homology"/>
<organism evidence="9 10">
    <name type="scientific">Microvirga thermotolerans</name>
    <dbReference type="NCBI Taxonomy" id="2651334"/>
    <lineage>
        <taxon>Bacteria</taxon>
        <taxon>Pseudomonadati</taxon>
        <taxon>Pseudomonadota</taxon>
        <taxon>Alphaproteobacteria</taxon>
        <taxon>Hyphomicrobiales</taxon>
        <taxon>Methylobacteriaceae</taxon>
        <taxon>Microvirga</taxon>
    </lineage>
</organism>
<evidence type="ECO:0000313" key="9">
    <source>
        <dbReference type="EMBL" id="QFU16655.1"/>
    </source>
</evidence>
<dbReference type="InterPro" id="IPR003416">
    <property type="entry name" value="MgtC/SapB/SrpB/YhiD_fam"/>
</dbReference>
<keyword evidence="10" id="KW-1185">Reference proteome</keyword>
<keyword evidence="7" id="KW-0997">Cell inner membrane</keyword>
<accession>A0A5P9JZG4</accession>
<evidence type="ECO:0000256" key="1">
    <source>
        <dbReference type="ARBA" id="ARBA00004651"/>
    </source>
</evidence>
<dbReference type="AlphaFoldDB" id="A0A5P9JZG4"/>
<dbReference type="PANTHER" id="PTHR33778:SF1">
    <property type="entry name" value="MAGNESIUM TRANSPORTER YHID-RELATED"/>
    <property type="match status" value="1"/>
</dbReference>
<feature type="domain" description="MgtC/SapB/SrpB/YhiD N-terminal" evidence="8">
    <location>
        <begin position="19"/>
        <end position="145"/>
    </location>
</feature>
<evidence type="ECO:0000256" key="4">
    <source>
        <dbReference type="ARBA" id="ARBA00022692"/>
    </source>
</evidence>
<feature type="transmembrane region" description="Helical" evidence="7">
    <location>
        <begin position="15"/>
        <end position="32"/>
    </location>
</feature>
<dbReference type="EMBL" id="CP045423">
    <property type="protein sequence ID" value="QFU16655.1"/>
    <property type="molecule type" value="Genomic_DNA"/>
</dbReference>
<dbReference type="InterPro" id="IPR049177">
    <property type="entry name" value="MgtC_SapB_SrpB_YhiD_N"/>
</dbReference>
<dbReference type="PANTHER" id="PTHR33778">
    <property type="entry name" value="PROTEIN MGTC"/>
    <property type="match status" value="1"/>
</dbReference>
<feature type="transmembrane region" description="Helical" evidence="7">
    <location>
        <begin position="44"/>
        <end position="62"/>
    </location>
</feature>